<feature type="region of interest" description="Disordered" evidence="1">
    <location>
        <begin position="1"/>
        <end position="27"/>
    </location>
</feature>
<accession>A0A0D7BCB6</accession>
<dbReference type="AlphaFoldDB" id="A0A0D7BCB6"/>
<feature type="region of interest" description="Disordered" evidence="1">
    <location>
        <begin position="56"/>
        <end position="142"/>
    </location>
</feature>
<dbReference type="Proteomes" id="UP000054007">
    <property type="component" value="Unassembled WGS sequence"/>
</dbReference>
<feature type="compositionally biased region" description="Basic and acidic residues" evidence="1">
    <location>
        <begin position="127"/>
        <end position="142"/>
    </location>
</feature>
<evidence type="ECO:0000313" key="2">
    <source>
        <dbReference type="EMBL" id="KIY67885.1"/>
    </source>
</evidence>
<reference evidence="2 3" key="1">
    <citation type="journal article" date="2015" name="Fungal Genet. Biol.">
        <title>Evolution of novel wood decay mechanisms in Agaricales revealed by the genome sequences of Fistulina hepatica and Cylindrobasidium torrendii.</title>
        <authorList>
            <person name="Floudas D."/>
            <person name="Held B.W."/>
            <person name="Riley R."/>
            <person name="Nagy L.G."/>
            <person name="Koehler G."/>
            <person name="Ransdell A.S."/>
            <person name="Younus H."/>
            <person name="Chow J."/>
            <person name="Chiniquy J."/>
            <person name="Lipzen A."/>
            <person name="Tritt A."/>
            <person name="Sun H."/>
            <person name="Haridas S."/>
            <person name="LaButti K."/>
            <person name="Ohm R.A."/>
            <person name="Kues U."/>
            <person name="Blanchette R.A."/>
            <person name="Grigoriev I.V."/>
            <person name="Minto R.E."/>
            <person name="Hibbett D.S."/>
        </authorList>
    </citation>
    <scope>NUCLEOTIDE SEQUENCE [LARGE SCALE GENOMIC DNA]</scope>
    <source>
        <strain evidence="2 3">FP15055 ss-10</strain>
    </source>
</reference>
<feature type="compositionally biased region" description="Basic residues" evidence="1">
    <location>
        <begin position="113"/>
        <end position="122"/>
    </location>
</feature>
<organism evidence="2 3">
    <name type="scientific">Cylindrobasidium torrendii FP15055 ss-10</name>
    <dbReference type="NCBI Taxonomy" id="1314674"/>
    <lineage>
        <taxon>Eukaryota</taxon>
        <taxon>Fungi</taxon>
        <taxon>Dikarya</taxon>
        <taxon>Basidiomycota</taxon>
        <taxon>Agaricomycotina</taxon>
        <taxon>Agaricomycetes</taxon>
        <taxon>Agaricomycetidae</taxon>
        <taxon>Agaricales</taxon>
        <taxon>Marasmiineae</taxon>
        <taxon>Physalacriaceae</taxon>
        <taxon>Cylindrobasidium</taxon>
    </lineage>
</organism>
<proteinExistence type="predicted"/>
<keyword evidence="3" id="KW-1185">Reference proteome</keyword>
<name>A0A0D7BCB6_9AGAR</name>
<protein>
    <submittedName>
        <fullName evidence="2">Uncharacterized protein</fullName>
    </submittedName>
</protein>
<feature type="compositionally biased region" description="Basic and acidic residues" evidence="1">
    <location>
        <begin position="11"/>
        <end position="27"/>
    </location>
</feature>
<evidence type="ECO:0000313" key="3">
    <source>
        <dbReference type="Proteomes" id="UP000054007"/>
    </source>
</evidence>
<sequence length="142" mass="16574">MDEATEAVVEGIRRTNDERRITGKEPEQPRIMFEILMEKGLMSREQVDKAIEEEGSNITFEHIEPTPGEPPKPVTGRSKDPIESLNTHTRAYQRCRRKVPASSRNPEETQSQHRQRRRRHLGFGHVQRFERCSRTLEETLPT</sequence>
<dbReference type="EMBL" id="KN880514">
    <property type="protein sequence ID" value="KIY67885.1"/>
    <property type="molecule type" value="Genomic_DNA"/>
</dbReference>
<evidence type="ECO:0000256" key="1">
    <source>
        <dbReference type="SAM" id="MobiDB-lite"/>
    </source>
</evidence>
<gene>
    <name evidence="2" type="ORF">CYLTODRAFT_422097</name>
</gene>